<keyword evidence="1" id="KW-0472">Membrane</keyword>
<reference evidence="2 3" key="1">
    <citation type="journal article" date="2012" name="J. Bacteriol.">
        <title>Genome sequence of the cycloprodigiosin-producing bacterial strain Pseudoalteromonas rubra ATCC 29570(T).</title>
        <authorList>
            <person name="Xie B.B."/>
            <person name="Shu Y.L."/>
            <person name="Qin Q.L."/>
            <person name="Rong J.C."/>
            <person name="Zhang X.Y."/>
            <person name="Chen X.L."/>
            <person name="Zhou B.C."/>
            <person name="Zhang Y.Z."/>
        </authorList>
    </citation>
    <scope>NUCLEOTIDE SEQUENCE [LARGE SCALE GENOMIC DNA]</scope>
    <source>
        <strain evidence="2 3">DSM 6842</strain>
    </source>
</reference>
<feature type="transmembrane region" description="Helical" evidence="1">
    <location>
        <begin position="20"/>
        <end position="39"/>
    </location>
</feature>
<dbReference type="AlphaFoldDB" id="A0A8T0C563"/>
<accession>A0A8T0C563</accession>
<dbReference type="EMBL" id="AHCD03000043">
    <property type="protein sequence ID" value="KAF7783737.1"/>
    <property type="molecule type" value="Genomic_DNA"/>
</dbReference>
<sequence>MSPSFAHISMMWAHSLRDWILSVSLDGLFSHFAILLSQMSKMGMQNAKMCKMRNDSRSDDM</sequence>
<gene>
    <name evidence="2" type="ORF">PRUB_a3582</name>
</gene>
<protein>
    <submittedName>
        <fullName evidence="2">Uncharacterized protein</fullName>
    </submittedName>
</protein>
<name>A0A8T0C563_9GAMM</name>
<organism evidence="2 3">
    <name type="scientific">Pseudoalteromonas rubra</name>
    <dbReference type="NCBI Taxonomy" id="43658"/>
    <lineage>
        <taxon>Bacteria</taxon>
        <taxon>Pseudomonadati</taxon>
        <taxon>Pseudomonadota</taxon>
        <taxon>Gammaproteobacteria</taxon>
        <taxon>Alteromonadales</taxon>
        <taxon>Pseudoalteromonadaceae</taxon>
        <taxon>Pseudoalteromonas</taxon>
    </lineage>
</organism>
<keyword evidence="1" id="KW-1133">Transmembrane helix</keyword>
<proteinExistence type="predicted"/>
<evidence type="ECO:0000313" key="2">
    <source>
        <dbReference type="EMBL" id="KAF7783737.1"/>
    </source>
</evidence>
<dbReference type="Proteomes" id="UP000016480">
    <property type="component" value="Unassembled WGS sequence"/>
</dbReference>
<evidence type="ECO:0000313" key="3">
    <source>
        <dbReference type="Proteomes" id="UP000016480"/>
    </source>
</evidence>
<comment type="caution">
    <text evidence="2">The sequence shown here is derived from an EMBL/GenBank/DDBJ whole genome shotgun (WGS) entry which is preliminary data.</text>
</comment>
<evidence type="ECO:0000256" key="1">
    <source>
        <dbReference type="SAM" id="Phobius"/>
    </source>
</evidence>
<keyword evidence="1" id="KW-0812">Transmembrane</keyword>